<dbReference type="Proteomes" id="UP000474757">
    <property type="component" value="Unassembled WGS sequence"/>
</dbReference>
<sequence length="265" mass="29469">MTQSSWSTKDVREFRFSSAEPGHDVLQAIMLEGKFTDFLFNFDHEKGRSRATFFVDELGFAPEDRRFLAAQFYDGLLLSEPRDLEIQEWHGGYGARFNSLVNVTSRTGKQGVVRTGWMLKPDELPSLSTAVPDRSSPGIVTPETPPVIFPEADSDAKWSRLFELADECARVAHAATLPTPMILRDFGVIEDGECGSASILIEDGRRSFPRWLLRTGRGDRGYRGGVKIPCLLPSQSVERAEAYASAFARVLALNGIPARIEARLT</sequence>
<reference evidence="2 3" key="1">
    <citation type="submission" date="2020-02" db="EMBL/GenBank/DDBJ databases">
        <title>Pseudoroseicyclus tamarix, sp. nov., isolated from offshore sediment of a Tamarix chinensis forest.</title>
        <authorList>
            <person name="Gai Y."/>
        </authorList>
    </citation>
    <scope>NUCLEOTIDE SEQUENCE [LARGE SCALE GENOMIC DNA]</scope>
    <source>
        <strain evidence="2 3">CLL3-39</strain>
    </source>
</reference>
<feature type="domain" description="DUF6883" evidence="1">
    <location>
        <begin position="25"/>
        <end position="132"/>
    </location>
</feature>
<accession>A0A6B2JPB0</accession>
<comment type="caution">
    <text evidence="2">The sequence shown here is derived from an EMBL/GenBank/DDBJ whole genome shotgun (WGS) entry which is preliminary data.</text>
</comment>
<dbReference type="AlphaFoldDB" id="A0A6B2JPB0"/>
<organism evidence="2 3">
    <name type="scientific">Pseudoroseicyclus tamaricis</name>
    <dbReference type="NCBI Taxonomy" id="2705421"/>
    <lineage>
        <taxon>Bacteria</taxon>
        <taxon>Pseudomonadati</taxon>
        <taxon>Pseudomonadota</taxon>
        <taxon>Alphaproteobacteria</taxon>
        <taxon>Rhodobacterales</taxon>
        <taxon>Paracoccaceae</taxon>
        <taxon>Pseudoroseicyclus</taxon>
    </lineage>
</organism>
<keyword evidence="3" id="KW-1185">Reference proteome</keyword>
<evidence type="ECO:0000313" key="3">
    <source>
        <dbReference type="Proteomes" id="UP000474757"/>
    </source>
</evidence>
<name>A0A6B2JPB0_9RHOB</name>
<gene>
    <name evidence="2" type="ORF">GZA08_02430</name>
</gene>
<evidence type="ECO:0000259" key="1">
    <source>
        <dbReference type="Pfam" id="PF21814"/>
    </source>
</evidence>
<dbReference type="InterPro" id="IPR049250">
    <property type="entry name" value="DUF6883"/>
</dbReference>
<evidence type="ECO:0000313" key="2">
    <source>
        <dbReference type="EMBL" id="NDU99829.1"/>
    </source>
</evidence>
<protein>
    <recommendedName>
        <fullName evidence="1">DUF6883 domain-containing protein</fullName>
    </recommendedName>
</protein>
<dbReference type="EMBL" id="JAAGAB010000001">
    <property type="protein sequence ID" value="NDU99829.1"/>
    <property type="molecule type" value="Genomic_DNA"/>
</dbReference>
<proteinExistence type="predicted"/>
<dbReference type="RefSeq" id="WP_163889634.1">
    <property type="nucleotide sequence ID" value="NZ_JAAFYS010000001.1"/>
</dbReference>
<dbReference type="Pfam" id="PF21814">
    <property type="entry name" value="DUF6883"/>
    <property type="match status" value="1"/>
</dbReference>